<dbReference type="AlphaFoldDB" id="G5JXH4"/>
<dbReference type="Pfam" id="PF02674">
    <property type="entry name" value="Colicin_V"/>
    <property type="match status" value="1"/>
</dbReference>
<sequence length="177" mass="20546">MISLLLLLLLAWNFYIGSHRGIILQTFYFFSSLISIGAAAIYYKRLSEVLTLWVPFSNATPETSVNFFKSVDLFDLDKIFYSGLSFFVIYLAIYTVFRVLGIFVHFVKSDRFHKPFYTYLSGGLAVLVTMLSLSLFFNVLAAVPLQNIQSFLAKSFMIRFLIDFPLFSWLIHYFWLS</sequence>
<evidence type="ECO:0000256" key="1">
    <source>
        <dbReference type="ARBA" id="ARBA00004141"/>
    </source>
</evidence>
<name>G5JXH4_9STRE</name>
<dbReference type="OrthoDB" id="1809613at2"/>
<gene>
    <name evidence="6" type="primary">cvpA</name>
    <name evidence="6" type="ORF">STRMA_1330</name>
</gene>
<evidence type="ECO:0000256" key="3">
    <source>
        <dbReference type="ARBA" id="ARBA00022989"/>
    </source>
</evidence>
<feature type="transmembrane region" description="Helical" evidence="5">
    <location>
        <begin position="79"/>
        <end position="104"/>
    </location>
</feature>
<dbReference type="GO" id="GO:0016020">
    <property type="term" value="C:membrane"/>
    <property type="evidence" value="ECO:0007669"/>
    <property type="project" value="UniProtKB-SubCell"/>
</dbReference>
<dbReference type="STRING" id="764298.STRMA_1330"/>
<evidence type="ECO:0000256" key="4">
    <source>
        <dbReference type="ARBA" id="ARBA00023136"/>
    </source>
</evidence>
<feature type="transmembrane region" description="Helical" evidence="5">
    <location>
        <begin position="116"/>
        <end position="144"/>
    </location>
</feature>
<dbReference type="PANTHER" id="PTHR37306">
    <property type="entry name" value="COLICIN V PRODUCTION PROTEIN"/>
    <property type="match status" value="1"/>
</dbReference>
<keyword evidence="2 5" id="KW-0812">Transmembrane</keyword>
<evidence type="ECO:0000256" key="2">
    <source>
        <dbReference type="ARBA" id="ARBA00022692"/>
    </source>
</evidence>
<protein>
    <submittedName>
        <fullName evidence="6">Colicin V production protein</fullName>
    </submittedName>
</protein>
<reference evidence="6 7" key="1">
    <citation type="journal article" date="2014" name="Int. J. Syst. Evol. Microbiol.">
        <title>Phylogenomics and the dynamic genome evolution of the genus Streptococcus.</title>
        <authorList>
            <consortium name="The Broad Institute Genome Sequencing Platform"/>
            <person name="Richards V.P."/>
            <person name="Palmer S.R."/>
            <person name="Pavinski Bitar P.D."/>
            <person name="Qin X."/>
            <person name="Weinstock G.M."/>
            <person name="Highlander S.K."/>
            <person name="Town C.D."/>
            <person name="Burne R.A."/>
            <person name="Stanhope M.J."/>
        </authorList>
    </citation>
    <scope>NUCLEOTIDE SEQUENCE [LARGE SCALE GENOMIC DNA]</scope>
    <source>
        <strain evidence="6 7">NCTC 11558</strain>
    </source>
</reference>
<dbReference type="InterPro" id="IPR003825">
    <property type="entry name" value="Colicin-V_CvpA"/>
</dbReference>
<dbReference type="RefSeq" id="WP_003079711.1">
    <property type="nucleotide sequence ID" value="NZ_AEUW02000001.1"/>
</dbReference>
<dbReference type="Proteomes" id="UP000003573">
    <property type="component" value="Unassembled WGS sequence"/>
</dbReference>
<keyword evidence="3 5" id="KW-1133">Transmembrane helix</keyword>
<organism evidence="6 7">
    <name type="scientific">Streptococcus macacae NCTC 11558</name>
    <dbReference type="NCBI Taxonomy" id="764298"/>
    <lineage>
        <taxon>Bacteria</taxon>
        <taxon>Bacillati</taxon>
        <taxon>Bacillota</taxon>
        <taxon>Bacilli</taxon>
        <taxon>Lactobacillales</taxon>
        <taxon>Streptococcaceae</taxon>
        <taxon>Streptococcus</taxon>
    </lineage>
</organism>
<evidence type="ECO:0000256" key="5">
    <source>
        <dbReference type="SAM" id="Phobius"/>
    </source>
</evidence>
<feature type="transmembrane region" description="Helical" evidence="5">
    <location>
        <begin position="23"/>
        <end position="43"/>
    </location>
</feature>
<keyword evidence="4 5" id="KW-0472">Membrane</keyword>
<comment type="subcellular location">
    <subcellularLocation>
        <location evidence="1">Membrane</location>
        <topology evidence="1">Multi-pass membrane protein</topology>
    </subcellularLocation>
</comment>
<dbReference type="GO" id="GO:0009403">
    <property type="term" value="P:toxin biosynthetic process"/>
    <property type="evidence" value="ECO:0007669"/>
    <property type="project" value="InterPro"/>
</dbReference>
<feature type="transmembrane region" description="Helical" evidence="5">
    <location>
        <begin position="156"/>
        <end position="175"/>
    </location>
</feature>
<dbReference type="EMBL" id="AEUW02000001">
    <property type="protein sequence ID" value="EHJ52069.1"/>
    <property type="molecule type" value="Genomic_DNA"/>
</dbReference>
<comment type="caution">
    <text evidence="6">The sequence shown here is derived from an EMBL/GenBank/DDBJ whole genome shotgun (WGS) entry which is preliminary data.</text>
</comment>
<proteinExistence type="predicted"/>
<accession>G5JXH4</accession>
<dbReference type="eggNOG" id="COG1286">
    <property type="taxonomic scope" value="Bacteria"/>
</dbReference>
<keyword evidence="7" id="KW-1185">Reference proteome</keyword>
<evidence type="ECO:0000313" key="7">
    <source>
        <dbReference type="Proteomes" id="UP000003573"/>
    </source>
</evidence>
<dbReference type="PANTHER" id="PTHR37306:SF1">
    <property type="entry name" value="COLICIN V PRODUCTION PROTEIN"/>
    <property type="match status" value="1"/>
</dbReference>
<evidence type="ECO:0000313" key="6">
    <source>
        <dbReference type="EMBL" id="EHJ52069.1"/>
    </source>
</evidence>